<reference evidence="2 4" key="1">
    <citation type="submission" date="2014-07" db="EMBL/GenBank/DDBJ databases">
        <title>Genome of Flavobacterium hydatis DSM 2063.</title>
        <authorList>
            <person name="Pipes S.E."/>
            <person name="Stropko S.J."/>
            <person name="Newman J.D."/>
        </authorList>
    </citation>
    <scope>NUCLEOTIDE SEQUENCE [LARGE SCALE GENOMIC DNA]</scope>
    <source>
        <strain evidence="2 4">DSM 2063</strain>
    </source>
</reference>
<reference evidence="3 5" key="2">
    <citation type="submission" date="2016-11" db="EMBL/GenBank/DDBJ databases">
        <title>Whole genomes of Flavobacteriaceae.</title>
        <authorList>
            <person name="Stine C."/>
            <person name="Li C."/>
            <person name="Tadesse D."/>
        </authorList>
    </citation>
    <scope>NUCLEOTIDE SEQUENCE [LARGE SCALE GENOMIC DNA]</scope>
    <source>
        <strain evidence="3 5">ATCC 29551</strain>
    </source>
</reference>
<keyword evidence="5" id="KW-1185">Reference proteome</keyword>
<evidence type="ECO:0000313" key="2">
    <source>
        <dbReference type="EMBL" id="KFF16526.1"/>
    </source>
</evidence>
<dbReference type="Pfam" id="PF03432">
    <property type="entry name" value="Relaxase"/>
    <property type="match status" value="1"/>
</dbReference>
<feature type="domain" description="MobA/VirD2-like nuclease" evidence="1">
    <location>
        <begin position="17"/>
        <end position="151"/>
    </location>
</feature>
<dbReference type="AlphaFoldDB" id="A0A086AIL2"/>
<dbReference type="RefSeq" id="WP_035621447.1">
    <property type="nucleotide sequence ID" value="NZ_JBEWQG010000018.1"/>
</dbReference>
<dbReference type="Proteomes" id="UP000198424">
    <property type="component" value="Unassembled WGS sequence"/>
</dbReference>
<dbReference type="EMBL" id="JPRM01000014">
    <property type="protein sequence ID" value="KFF16526.1"/>
    <property type="molecule type" value="Genomic_DNA"/>
</dbReference>
<sequence length="444" mass="50968">MVAIIKSTHSVRGVFYYNENKVKTGVAECIAAGNYPADVDKMTDTMKLNRFIKRAELNENVKCNTLHISLNFDPSENYSKEKLIAITDSYMEKIGFGEQPYLVYQHNDTKHQHLHVISINIEKDGKRIDLHNIGMRKSEPARKEIEDYFGLVKAEGRKKEEKFSLEPISMGSIQYGKVESKKAIFNVLNTVVNLYKYNSLAELNAVLKQYNIMADCGSENSRMFLAGGLVYHILDAKGRPIGVPIKASSFYTKPTLKFLEAKFKYNVDRSMHDKSRVKLAVDMALLRERTLPITELARRLQREGIDTVFRKNSDGLLYGITYVDHTTKNVFNGSNLGKQYSAKAIEERCRLKVAGEEKRNQIYEKLHSKETLITVLEQQKNTLTISDLVKALDVLVMDKKQYFTLLPKLDKIIDNLMQSEQTTDYLPYQLKNKRKKQKRRGLLG</sequence>
<dbReference type="STRING" id="991.IW20_10150"/>
<dbReference type="InterPro" id="IPR005094">
    <property type="entry name" value="Endonuclease_MobA/VirD2"/>
</dbReference>
<proteinExistence type="predicted"/>
<dbReference type="Proteomes" id="UP000028712">
    <property type="component" value="Unassembled WGS sequence"/>
</dbReference>
<comment type="caution">
    <text evidence="2">The sequence shown here is derived from an EMBL/GenBank/DDBJ whole genome shotgun (WGS) entry which is preliminary data.</text>
</comment>
<evidence type="ECO:0000313" key="5">
    <source>
        <dbReference type="Proteomes" id="UP000198424"/>
    </source>
</evidence>
<dbReference type="eggNOG" id="COG3843">
    <property type="taxonomic scope" value="Bacteria"/>
</dbReference>
<evidence type="ECO:0000259" key="1">
    <source>
        <dbReference type="Pfam" id="PF03432"/>
    </source>
</evidence>
<accession>A0A086AIL2</accession>
<dbReference type="OrthoDB" id="915634at2"/>
<protein>
    <submittedName>
        <fullName evidence="2">Relaxase</fullName>
    </submittedName>
</protein>
<name>A0A086AIL2_FLAHY</name>
<gene>
    <name evidence="3" type="ORF">B0A62_12275</name>
    <name evidence="2" type="ORF">IW20_10150</name>
</gene>
<evidence type="ECO:0000313" key="4">
    <source>
        <dbReference type="Proteomes" id="UP000028712"/>
    </source>
</evidence>
<organism evidence="2 4">
    <name type="scientific">Flavobacterium hydatis</name>
    <name type="common">Cytophaga aquatilis</name>
    <dbReference type="NCBI Taxonomy" id="991"/>
    <lineage>
        <taxon>Bacteria</taxon>
        <taxon>Pseudomonadati</taxon>
        <taxon>Bacteroidota</taxon>
        <taxon>Flavobacteriia</taxon>
        <taxon>Flavobacteriales</taxon>
        <taxon>Flavobacteriaceae</taxon>
        <taxon>Flavobacterium</taxon>
    </lineage>
</organism>
<dbReference type="EMBL" id="MUGY01000012">
    <property type="protein sequence ID" value="OXA93923.1"/>
    <property type="molecule type" value="Genomic_DNA"/>
</dbReference>
<evidence type="ECO:0000313" key="3">
    <source>
        <dbReference type="EMBL" id="OXA93923.1"/>
    </source>
</evidence>